<proteinExistence type="predicted"/>
<protein>
    <submittedName>
        <fullName evidence="4">TetR/AcrR family transcriptional regulator</fullName>
    </submittedName>
</protein>
<sequence length="212" mass="24428">MSSWEQREKFLVDVARRQLRGHKTFDLVRSHLVKASQISKGTVYNHFPSEADLMVAVATAEFQDFLEQAKEDRKSFDDPLWAFLFHHCHRISDVMCDDRFVIVRVMPNPEILSQASESYQTAFNEAFGAYTQWTDELIAEMGEVPGFDRPALVRDFIRGTMINIDDADSTCGDLPVYQQYCYALTHLLGHSDKRIPTQSDLKQWLSMLREAA</sequence>
<dbReference type="Proteomes" id="UP000305675">
    <property type="component" value="Unassembled WGS sequence"/>
</dbReference>
<dbReference type="GO" id="GO:0003677">
    <property type="term" value="F:DNA binding"/>
    <property type="evidence" value="ECO:0007669"/>
    <property type="project" value="UniProtKB-UniRule"/>
</dbReference>
<keyword evidence="1 2" id="KW-0238">DNA-binding</keyword>
<evidence type="ECO:0000313" key="4">
    <source>
        <dbReference type="EMBL" id="TKB58313.1"/>
    </source>
</evidence>
<evidence type="ECO:0000259" key="3">
    <source>
        <dbReference type="PROSITE" id="PS50977"/>
    </source>
</evidence>
<dbReference type="AlphaFoldDB" id="A0A4U1BRS3"/>
<dbReference type="OrthoDB" id="63332at2"/>
<dbReference type="PROSITE" id="PS50977">
    <property type="entry name" value="HTH_TETR_2"/>
    <property type="match status" value="1"/>
</dbReference>
<comment type="caution">
    <text evidence="4">The sequence shown here is derived from an EMBL/GenBank/DDBJ whole genome shotgun (WGS) entry which is preliminary data.</text>
</comment>
<gene>
    <name evidence="4" type="ORF">FCL42_00750</name>
</gene>
<feature type="domain" description="HTH tetR-type" evidence="3">
    <location>
        <begin position="5"/>
        <end position="65"/>
    </location>
</feature>
<evidence type="ECO:0000256" key="2">
    <source>
        <dbReference type="PROSITE-ProRule" id="PRU00335"/>
    </source>
</evidence>
<accession>A0A4U1BRS3</accession>
<feature type="DNA-binding region" description="H-T-H motif" evidence="2">
    <location>
        <begin position="28"/>
        <end position="47"/>
    </location>
</feature>
<dbReference type="EMBL" id="SWCJ01000001">
    <property type="protein sequence ID" value="TKB58313.1"/>
    <property type="molecule type" value="Genomic_DNA"/>
</dbReference>
<dbReference type="RefSeq" id="WP_136861461.1">
    <property type="nucleotide sequence ID" value="NZ_SWCJ01000001.1"/>
</dbReference>
<reference evidence="4 5" key="1">
    <citation type="submission" date="2019-04" db="EMBL/GenBank/DDBJ databases">
        <authorList>
            <person name="Hwang J.C."/>
        </authorList>
    </citation>
    <scope>NUCLEOTIDE SEQUENCE [LARGE SCALE GENOMIC DNA]</scope>
    <source>
        <strain evidence="4 5">IMCC35002</strain>
    </source>
</reference>
<evidence type="ECO:0000313" key="5">
    <source>
        <dbReference type="Proteomes" id="UP000305675"/>
    </source>
</evidence>
<keyword evidence="5" id="KW-1185">Reference proteome</keyword>
<dbReference type="Gene3D" id="1.10.357.10">
    <property type="entry name" value="Tetracycline Repressor, domain 2"/>
    <property type="match status" value="1"/>
</dbReference>
<evidence type="ECO:0000256" key="1">
    <source>
        <dbReference type="ARBA" id="ARBA00023125"/>
    </source>
</evidence>
<dbReference type="SUPFAM" id="SSF46689">
    <property type="entry name" value="Homeodomain-like"/>
    <property type="match status" value="1"/>
</dbReference>
<name>A0A4U1BRS3_9GAMM</name>
<dbReference type="InterPro" id="IPR009057">
    <property type="entry name" value="Homeodomain-like_sf"/>
</dbReference>
<dbReference type="InterPro" id="IPR001647">
    <property type="entry name" value="HTH_TetR"/>
</dbReference>
<organism evidence="4 5">
    <name type="scientific">Ferrimonas aestuarii</name>
    <dbReference type="NCBI Taxonomy" id="2569539"/>
    <lineage>
        <taxon>Bacteria</taxon>
        <taxon>Pseudomonadati</taxon>
        <taxon>Pseudomonadota</taxon>
        <taxon>Gammaproteobacteria</taxon>
        <taxon>Alteromonadales</taxon>
        <taxon>Ferrimonadaceae</taxon>
        <taxon>Ferrimonas</taxon>
    </lineage>
</organism>